<dbReference type="PANTHER" id="PTHR22949:SF0">
    <property type="entry name" value="RE27538P"/>
    <property type="match status" value="1"/>
</dbReference>
<feature type="compositionally biased region" description="Polar residues" evidence="1">
    <location>
        <begin position="58"/>
        <end position="99"/>
    </location>
</feature>
<keyword evidence="4" id="KW-1185">Reference proteome</keyword>
<dbReference type="OMA" id="PREMQNP"/>
<dbReference type="OrthoDB" id="5599902at2759"/>
<accession>A0A179IMW6</accession>
<feature type="compositionally biased region" description="Low complexity" evidence="1">
    <location>
        <begin position="423"/>
        <end position="435"/>
    </location>
</feature>
<proteinExistence type="predicted"/>
<feature type="compositionally biased region" description="Acidic residues" evidence="1">
    <location>
        <begin position="614"/>
        <end position="625"/>
    </location>
</feature>
<feature type="region of interest" description="Disordered" evidence="1">
    <location>
        <begin position="1093"/>
        <end position="1256"/>
    </location>
</feature>
<feature type="region of interest" description="Disordered" evidence="1">
    <location>
        <begin position="198"/>
        <end position="276"/>
    </location>
</feature>
<organism evidence="3 4">
    <name type="scientific">Cordyceps confragosa</name>
    <name type="common">Lecanicillium lecanii</name>
    <dbReference type="NCBI Taxonomy" id="2714763"/>
    <lineage>
        <taxon>Eukaryota</taxon>
        <taxon>Fungi</taxon>
        <taxon>Dikarya</taxon>
        <taxon>Ascomycota</taxon>
        <taxon>Pezizomycotina</taxon>
        <taxon>Sordariomycetes</taxon>
        <taxon>Hypocreomycetidae</taxon>
        <taxon>Hypocreales</taxon>
        <taxon>Cordycipitaceae</taxon>
        <taxon>Akanthomyces</taxon>
    </lineage>
</organism>
<reference evidence="3 4" key="1">
    <citation type="submission" date="2016-03" db="EMBL/GenBank/DDBJ databases">
        <title>Fine-scale spatial genetic structure of a fungal parasite of coffee scale insects.</title>
        <authorList>
            <person name="Jackson D."/>
            <person name="Zemenick K.A."/>
            <person name="Malloure B."/>
            <person name="Quandt C.A."/>
            <person name="James T.Y."/>
        </authorList>
    </citation>
    <scope>NUCLEOTIDE SEQUENCE [LARGE SCALE GENOMIC DNA]</scope>
    <source>
        <strain evidence="3 4">UM487</strain>
    </source>
</reference>
<evidence type="ECO:0000313" key="4">
    <source>
        <dbReference type="Proteomes" id="UP000243081"/>
    </source>
</evidence>
<protein>
    <recommendedName>
        <fullName evidence="2">DUF8032 domain-containing protein</fullName>
    </recommendedName>
</protein>
<evidence type="ECO:0000256" key="1">
    <source>
        <dbReference type="SAM" id="MobiDB-lite"/>
    </source>
</evidence>
<feature type="region of interest" description="Disordered" evidence="1">
    <location>
        <begin position="1"/>
        <end position="184"/>
    </location>
</feature>
<feature type="compositionally biased region" description="Polar residues" evidence="1">
    <location>
        <begin position="1093"/>
        <end position="1110"/>
    </location>
</feature>
<feature type="domain" description="DUF8032" evidence="2">
    <location>
        <begin position="284"/>
        <end position="378"/>
    </location>
</feature>
<gene>
    <name evidence="3" type="ORF">LLEC1_00202</name>
</gene>
<evidence type="ECO:0000313" key="3">
    <source>
        <dbReference type="EMBL" id="OAR02814.1"/>
    </source>
</evidence>
<feature type="region of interest" description="Disordered" evidence="1">
    <location>
        <begin position="1049"/>
        <end position="1075"/>
    </location>
</feature>
<feature type="compositionally biased region" description="Low complexity" evidence="1">
    <location>
        <begin position="1182"/>
        <end position="1201"/>
    </location>
</feature>
<dbReference type="Proteomes" id="UP000243081">
    <property type="component" value="Unassembled WGS sequence"/>
</dbReference>
<feature type="region of interest" description="Disordered" evidence="1">
    <location>
        <begin position="828"/>
        <end position="895"/>
    </location>
</feature>
<feature type="domain" description="DUF8032" evidence="2">
    <location>
        <begin position="657"/>
        <end position="701"/>
    </location>
</feature>
<feature type="compositionally biased region" description="Polar residues" evidence="1">
    <location>
        <begin position="228"/>
        <end position="255"/>
    </location>
</feature>
<feature type="compositionally biased region" description="Gly residues" evidence="1">
    <location>
        <begin position="455"/>
        <end position="467"/>
    </location>
</feature>
<dbReference type="InterPro" id="IPR058345">
    <property type="entry name" value="DUF8032"/>
</dbReference>
<dbReference type="Pfam" id="PF26087">
    <property type="entry name" value="DUF8032"/>
    <property type="match status" value="2"/>
</dbReference>
<feature type="region of interest" description="Disordered" evidence="1">
    <location>
        <begin position="593"/>
        <end position="630"/>
    </location>
</feature>
<feature type="compositionally biased region" description="Low complexity" evidence="1">
    <location>
        <begin position="146"/>
        <end position="157"/>
    </location>
</feature>
<feature type="compositionally biased region" description="Polar residues" evidence="1">
    <location>
        <begin position="198"/>
        <end position="218"/>
    </location>
</feature>
<feature type="compositionally biased region" description="Polar residues" evidence="1">
    <location>
        <begin position="1049"/>
        <end position="1069"/>
    </location>
</feature>
<feature type="region of interest" description="Disordered" evidence="1">
    <location>
        <begin position="394"/>
        <end position="487"/>
    </location>
</feature>
<feature type="region of interest" description="Disordered" evidence="1">
    <location>
        <begin position="786"/>
        <end position="806"/>
    </location>
</feature>
<sequence length="1256" mass="136513">MGLLSMQHPPHQQQQGPPPTQHLHHSRPPSIVHQQHPGPAHQQQQSSHHSGYHAPAQSLPSAYQQGNQPGSTQDNLNYYNHPSPYSTPGATSGYTSADTSDMMAAAQMPRPPYPPMSYHTPQSNSPASVASPSQHDQHRSIYGQAPPQHMPQSMYYQPQPPYQSMPPQATHSPYGHHAHHPQQPMTTQTNLMMSHTAAPNQMQQHAPQHTQSGMTSSPRPKIEAQVPLQMQKQPQGSPMPQANHQQPPQMQSPGSHNAAVNPNAAPGPIPATTPLVVRQDGNGVQWIAFEYSRDRVKMEYTIRCDVESVNTDELSADFKQENCVYPRACCPKDQYRGNRLMYETDCNRVGWALAQLNAPLRGKRGLIQRAVDSWRNSNQDPRLRSRRVRRMAKMNNRKQSQGPAHPPSAHMPSHGPPPGLATGPGSMGPSPTPTMESKPSLASMSQPMHHHHAGGHPGAATGGGGGDEVADSSPHGGDQPYQNVGENTPNQQEIRTAHVFTGYGGHNTADGAVPSNAPRTGSAVPAKQRSRGLGDDQNGLFPDLPEARKRKFVLVEDSRRGSRLRVRVTLDGVDTNEIPDSFRTRASVFPRSFFPREMQNPPPNALGAQFFSDDTSDDGIQETDGCDASRRGSIRTSSIFVKVPLPGSQDGEISVPNTKKSRRARELKLNDMGHRMAWLQSRVFSGRNLFLQRALDCYRTKTCAAIEGNMQDVRASAAHFELRTGKRRWVESTLRSQNHAATPEMANTRQSKNIYGNGYPAAELEASRARPTQVFSSRTAVFELPGESSVLTQSNQPTASVPAGSDTMPQANPWPFYLDDASSTVVTHRIRPPSDGTAGTNQWPANPWPYHGVESDDLDSGNALEHMNSSSKVIDRNISSSEEDKEPPQKQSAGLIGGKDAVQLAGVATQQCTFLDANNGRRASAESETSAPALPLEQESAYARTGSALDSPDTTEPKPQVSVNVHRDGISEHVEVVLDLKPYFQRTLSADKPEPGQAVSSTQSAASWVNEHIGFTSETPSDFDGATTAVQGEHLNAVCVAPHCPVQSQASRKPQLSQSASQSPEGSHSQPPPLYSEEVSTVALKHQNVAINQRRQGSYPHTTNTSQPTTAALPADASFQRRPFCPEPGLRPEAPPLPPRSPRHNTSVVGLSDGPHNNVAFPPPPKRHHAPPAGRPPPLPQRPTTSSSSSFPPSKFMGSSSAKKWMEKTNQAIEDTLGAVLQGPSGHPSRPTYASRPQKPDRKSSQSSTHRHNSSR</sequence>
<name>A0A179IMW6_CORDF</name>
<feature type="region of interest" description="Disordered" evidence="1">
    <location>
        <begin position="507"/>
        <end position="542"/>
    </location>
</feature>
<dbReference type="PANTHER" id="PTHR22949">
    <property type="entry name" value="WHITE COLLAR 2 PROTEIN WC2"/>
    <property type="match status" value="1"/>
</dbReference>
<evidence type="ECO:0000259" key="2">
    <source>
        <dbReference type="Pfam" id="PF26087"/>
    </source>
</evidence>
<feature type="compositionally biased region" description="Low complexity" evidence="1">
    <location>
        <begin position="33"/>
        <end position="54"/>
    </location>
</feature>
<feature type="compositionally biased region" description="Polar residues" evidence="1">
    <location>
        <begin position="789"/>
        <end position="799"/>
    </location>
</feature>
<dbReference type="EMBL" id="LUKN01000505">
    <property type="protein sequence ID" value="OAR02814.1"/>
    <property type="molecule type" value="Genomic_DNA"/>
</dbReference>
<feature type="compositionally biased region" description="Polar residues" evidence="1">
    <location>
        <begin position="867"/>
        <end position="880"/>
    </location>
</feature>
<comment type="caution">
    <text evidence="3">The sequence shown here is derived from an EMBL/GenBank/DDBJ whole genome shotgun (WGS) entry which is preliminary data.</text>
</comment>
<dbReference type="AlphaFoldDB" id="A0A179IMW6"/>
<feature type="compositionally biased region" description="Polar residues" evidence="1">
    <location>
        <begin position="119"/>
        <end position="134"/>
    </location>
</feature>